<dbReference type="SUPFAM" id="SSF46689">
    <property type="entry name" value="Homeodomain-like"/>
    <property type="match status" value="1"/>
</dbReference>
<dbReference type="PANTHER" id="PTHR46564:SF1">
    <property type="entry name" value="TRANSPOSASE"/>
    <property type="match status" value="1"/>
</dbReference>
<dbReference type="STRING" id="29920.A0A329SEX5"/>
<feature type="domain" description="Tc1-like transposase DDE" evidence="1">
    <location>
        <begin position="148"/>
        <end position="285"/>
    </location>
</feature>
<evidence type="ECO:0000259" key="1">
    <source>
        <dbReference type="Pfam" id="PF13358"/>
    </source>
</evidence>
<organism evidence="2 3">
    <name type="scientific">Phytophthora cactorum</name>
    <dbReference type="NCBI Taxonomy" id="29920"/>
    <lineage>
        <taxon>Eukaryota</taxon>
        <taxon>Sar</taxon>
        <taxon>Stramenopiles</taxon>
        <taxon>Oomycota</taxon>
        <taxon>Peronosporomycetes</taxon>
        <taxon>Peronosporales</taxon>
        <taxon>Peronosporaceae</taxon>
        <taxon>Phytophthora</taxon>
    </lineage>
</organism>
<dbReference type="InterPro" id="IPR047655">
    <property type="entry name" value="Transpos_IS630-like"/>
</dbReference>
<dbReference type="AlphaFoldDB" id="A0A329SEX5"/>
<dbReference type="NCBIfam" id="NF033545">
    <property type="entry name" value="transpos_IS630"/>
    <property type="match status" value="1"/>
</dbReference>
<dbReference type="Pfam" id="PF13358">
    <property type="entry name" value="DDE_3"/>
    <property type="match status" value="1"/>
</dbReference>
<sequence>MTYSLDIRWKGIVLIYVYSIDISTVSNVLGISDRSLARWYKLFCATGNGNVLKADTRAKTSRRPRDVCAFVQEYVKAHPCFYFEELRYELRTRYKDSIGVFDTTICRALRFDLKLTRKLLIKRARESVPRERREYAGRLTPFYSGPDQLVFIDETSKVGRSVLRRYGWAARNTPARATLSFRRGKCVSVLAAMDVQSFFTWGDVEDTFTRASFHDVFKSKILPYLNPWPLPRSIVVMDKAKIHMYKELQDMIHETGALLFFPPPYSPDLNPIEVGLSLLKRWNQRHGYVVFHENPLAVLRVAMYYCTRQKEEVGEHLNDHYLLITLHCIVHCRLLRIYLLKLSKCRVVRERRVGLQACVTAM</sequence>
<dbReference type="PANTHER" id="PTHR46564">
    <property type="entry name" value="TRANSPOSASE"/>
    <property type="match status" value="1"/>
</dbReference>
<protein>
    <recommendedName>
        <fullName evidence="1">Tc1-like transposase DDE domain-containing protein</fullName>
    </recommendedName>
</protein>
<dbReference type="Gene3D" id="3.30.420.10">
    <property type="entry name" value="Ribonuclease H-like superfamily/Ribonuclease H"/>
    <property type="match status" value="1"/>
</dbReference>
<proteinExistence type="predicted"/>
<dbReference type="OrthoDB" id="127242at2759"/>
<accession>A0A329SEX5</accession>
<dbReference type="InterPro" id="IPR036397">
    <property type="entry name" value="RNaseH_sf"/>
</dbReference>
<evidence type="ECO:0000313" key="3">
    <source>
        <dbReference type="Proteomes" id="UP000251314"/>
    </source>
</evidence>
<reference evidence="2 3" key="1">
    <citation type="submission" date="2018-01" db="EMBL/GenBank/DDBJ databases">
        <title>Draft genome of the strawberry crown rot pathogen Phytophthora cactorum.</title>
        <authorList>
            <person name="Armitage A.D."/>
            <person name="Lysoe E."/>
            <person name="Nellist C.F."/>
            <person name="Harrison R.J."/>
            <person name="Brurberg M.B."/>
        </authorList>
    </citation>
    <scope>NUCLEOTIDE SEQUENCE [LARGE SCALE GENOMIC DNA]</scope>
    <source>
        <strain evidence="2 3">10300</strain>
    </source>
</reference>
<dbReference type="GO" id="GO:0003676">
    <property type="term" value="F:nucleic acid binding"/>
    <property type="evidence" value="ECO:0007669"/>
    <property type="project" value="InterPro"/>
</dbReference>
<evidence type="ECO:0000313" key="2">
    <source>
        <dbReference type="EMBL" id="RAW34092.1"/>
    </source>
</evidence>
<comment type="caution">
    <text evidence="2">The sequence shown here is derived from an EMBL/GenBank/DDBJ whole genome shotgun (WGS) entry which is preliminary data.</text>
</comment>
<keyword evidence="3" id="KW-1185">Reference proteome</keyword>
<dbReference type="Proteomes" id="UP000251314">
    <property type="component" value="Unassembled WGS sequence"/>
</dbReference>
<gene>
    <name evidence="2" type="ORF">PC110_g9586</name>
</gene>
<name>A0A329SEX5_9STRA</name>
<dbReference type="InterPro" id="IPR009057">
    <property type="entry name" value="Homeodomain-like_sf"/>
</dbReference>
<dbReference type="VEuPathDB" id="FungiDB:PC110_g9586"/>
<dbReference type="InterPro" id="IPR038717">
    <property type="entry name" value="Tc1-like_DDE_dom"/>
</dbReference>
<dbReference type="EMBL" id="MJFZ01000213">
    <property type="protein sequence ID" value="RAW34092.1"/>
    <property type="molecule type" value="Genomic_DNA"/>
</dbReference>